<organism evidence="1 2">
    <name type="scientific">Litoribacter ruber</name>
    <dbReference type="NCBI Taxonomy" id="702568"/>
    <lineage>
        <taxon>Bacteria</taxon>
        <taxon>Pseudomonadati</taxon>
        <taxon>Bacteroidota</taxon>
        <taxon>Cytophagia</taxon>
        <taxon>Cytophagales</taxon>
        <taxon>Cyclobacteriaceae</taxon>
        <taxon>Litoribacter</taxon>
    </lineage>
</organism>
<dbReference type="EMBL" id="JAHCMY010000016">
    <property type="protein sequence ID" value="MBS9525660.1"/>
    <property type="molecule type" value="Genomic_DNA"/>
</dbReference>
<gene>
    <name evidence="1" type="ORF">KI659_16700</name>
</gene>
<name>A0AAP2CN93_9BACT</name>
<evidence type="ECO:0000313" key="2">
    <source>
        <dbReference type="Proteomes" id="UP001319104"/>
    </source>
</evidence>
<comment type="caution">
    <text evidence="1">The sequence shown here is derived from an EMBL/GenBank/DDBJ whole genome shotgun (WGS) entry which is preliminary data.</text>
</comment>
<dbReference type="RefSeq" id="WP_213946519.1">
    <property type="nucleotide sequence ID" value="NZ_JAHCMY010000016.1"/>
</dbReference>
<proteinExistence type="predicted"/>
<evidence type="ECO:0000313" key="1">
    <source>
        <dbReference type="EMBL" id="MBS9525660.1"/>
    </source>
</evidence>
<keyword evidence="2" id="KW-1185">Reference proteome</keyword>
<protein>
    <submittedName>
        <fullName evidence="1">Uncharacterized protein</fullName>
    </submittedName>
</protein>
<dbReference type="AlphaFoldDB" id="A0AAP2CN93"/>
<reference evidence="1 2" key="1">
    <citation type="submission" date="2021-05" db="EMBL/GenBank/DDBJ databases">
        <authorList>
            <person name="Zhang Z.D."/>
            <person name="Osman G."/>
        </authorList>
    </citation>
    <scope>NUCLEOTIDE SEQUENCE [LARGE SCALE GENOMIC DNA]</scope>
    <source>
        <strain evidence="1 2">KCTC 32217</strain>
    </source>
</reference>
<accession>A0AAP2CN93</accession>
<sequence length="353" mass="41122">MKEITYPSFYELKEVLENLTNKSFNVAFGLERGIIISRSNHANTASELAYLFYDKEDIDEIRNEAYRRNTNHTLSGFQIKSESSIELPSVFESIISTGNIEIGQSLSSLTEEYEGKTKIFTSMMEYRKRKIGRIEFLQEETINFKFNFFQIDQKTWQVEVDCVRSNDLGEIKKIFEKNLSRETDFEEIELNSLTTEKTINFFDSLANKFDENWTFKDIKHLTLKRGSENDEDIIDVSSREEDQESDNLSGITQAILEGKNLRENSFVKNSVENGYKFTSMTYEFDHSTEPKTIQIKAEFKGRPKIFETSIINFMAKTGLGAESSELKINQSQKRKYCSMLWNAAKETYYELLK</sequence>
<dbReference type="Proteomes" id="UP001319104">
    <property type="component" value="Unassembled WGS sequence"/>
</dbReference>